<feature type="domain" description="Fatty acid hydroxylase" evidence="6">
    <location>
        <begin position="124"/>
        <end position="247"/>
    </location>
</feature>
<organism evidence="7 8">
    <name type="scientific">Aedes aegypti</name>
    <name type="common">Yellowfever mosquito</name>
    <name type="synonym">Culex aegypti</name>
    <dbReference type="NCBI Taxonomy" id="7159"/>
    <lineage>
        <taxon>Eukaryota</taxon>
        <taxon>Metazoa</taxon>
        <taxon>Ecdysozoa</taxon>
        <taxon>Arthropoda</taxon>
        <taxon>Hexapoda</taxon>
        <taxon>Insecta</taxon>
        <taxon>Pterygota</taxon>
        <taxon>Neoptera</taxon>
        <taxon>Endopterygota</taxon>
        <taxon>Diptera</taxon>
        <taxon>Nematocera</taxon>
        <taxon>Culicoidea</taxon>
        <taxon>Culicidae</taxon>
        <taxon>Culicinae</taxon>
        <taxon>Aedini</taxon>
        <taxon>Aedes</taxon>
        <taxon>Stegomyia</taxon>
    </lineage>
</organism>
<sequence>MICEVCQRQWERFLDIYNPNPSALWIFGTIFYTVLVVTIVSGSFMFMDLTGLPKRLRKYKIQPGTNEPLTWDQLKKLIKTAFINLVVVGTPTLTVFHMISVKTGRLSDLRQLPTVGEILYTIPVSMLLTEVAFYYSHRLLHSKHLYKLIHKKHHEWTAPVSLAAVYAHPIEHIISNMAPLYLGIFITKAHLVTMWIWATIALLGTLHDHSGYHLPYLLGSPDVHDFHHQKFNQCYGAIGILDWLHGTDVQFRRYKAKQRAALQDSDK</sequence>
<evidence type="ECO:0000256" key="3">
    <source>
        <dbReference type="ARBA" id="ARBA00022989"/>
    </source>
</evidence>
<dbReference type="EnsemblMetazoa" id="AAEL018110-RD">
    <property type="protein sequence ID" value="AAEL018110-PD"/>
    <property type="gene ID" value="AAEL018110"/>
</dbReference>
<dbReference type="EnsemblMetazoa" id="AAEL018110-RE">
    <property type="protein sequence ID" value="AAEL018110-PE"/>
    <property type="gene ID" value="AAEL018110"/>
</dbReference>
<dbReference type="Proteomes" id="UP000008820">
    <property type="component" value="Chromosome 1"/>
</dbReference>
<keyword evidence="4 5" id="KW-0472">Membrane</keyword>
<accession>A0A8W7IF61</accession>
<dbReference type="GO" id="GO:0016491">
    <property type="term" value="F:oxidoreductase activity"/>
    <property type="evidence" value="ECO:0007669"/>
    <property type="project" value="InterPro"/>
</dbReference>
<dbReference type="Pfam" id="PF04116">
    <property type="entry name" value="FA_hydroxylase"/>
    <property type="match status" value="1"/>
</dbReference>
<feature type="transmembrane region" description="Helical" evidence="5">
    <location>
        <begin position="23"/>
        <end position="47"/>
    </location>
</feature>
<dbReference type="OrthoDB" id="408954at2759"/>
<evidence type="ECO:0000259" key="6">
    <source>
        <dbReference type="Pfam" id="PF04116"/>
    </source>
</evidence>
<comment type="subcellular location">
    <subcellularLocation>
        <location evidence="1">Membrane</location>
    </subcellularLocation>
</comment>
<evidence type="ECO:0000256" key="4">
    <source>
        <dbReference type="ARBA" id="ARBA00023136"/>
    </source>
</evidence>
<protein>
    <recommendedName>
        <fullName evidence="6">Fatty acid hydroxylase domain-containing protein</fullName>
    </recommendedName>
</protein>
<dbReference type="GO" id="GO:0016020">
    <property type="term" value="C:membrane"/>
    <property type="evidence" value="ECO:0007669"/>
    <property type="project" value="UniProtKB-SubCell"/>
</dbReference>
<keyword evidence="3 5" id="KW-1133">Transmembrane helix</keyword>
<dbReference type="KEGG" id="aag:5567791"/>
<name>A0A8W7IF61_AEDAE</name>
<evidence type="ECO:0000256" key="5">
    <source>
        <dbReference type="SAM" id="Phobius"/>
    </source>
</evidence>
<feature type="transmembrane region" description="Helical" evidence="5">
    <location>
        <begin position="180"/>
        <end position="203"/>
    </location>
</feature>
<dbReference type="OMA" id="WIWATIA"/>
<reference evidence="7 8" key="1">
    <citation type="submission" date="2017-06" db="EMBL/GenBank/DDBJ databases">
        <title>Aedes aegypti genome working group (AGWG) sequencing and assembly.</title>
        <authorList>
            <consortium name="Aedes aegypti Genome Working Group (AGWG)"/>
            <person name="Matthews B.J."/>
        </authorList>
    </citation>
    <scope>NUCLEOTIDE SEQUENCE [LARGE SCALE GENOMIC DNA]</scope>
    <source>
        <strain evidence="7 8">LVP_AGWG</strain>
    </source>
</reference>
<keyword evidence="2 5" id="KW-0812">Transmembrane</keyword>
<dbReference type="GO" id="GO:0005506">
    <property type="term" value="F:iron ion binding"/>
    <property type="evidence" value="ECO:0007669"/>
    <property type="project" value="InterPro"/>
</dbReference>
<gene>
    <name evidence="7" type="primary">5567791</name>
</gene>
<feature type="transmembrane region" description="Helical" evidence="5">
    <location>
        <begin position="118"/>
        <end position="135"/>
    </location>
</feature>
<dbReference type="InterPro" id="IPR006694">
    <property type="entry name" value="Fatty_acid_hydroxylase"/>
</dbReference>
<evidence type="ECO:0000256" key="2">
    <source>
        <dbReference type="ARBA" id="ARBA00022692"/>
    </source>
</evidence>
<reference evidence="7" key="2">
    <citation type="submission" date="2022-10" db="UniProtKB">
        <authorList>
            <consortium name="EnsemblMetazoa"/>
        </authorList>
    </citation>
    <scope>IDENTIFICATION</scope>
    <source>
        <strain evidence="7">LVP_AGWG</strain>
    </source>
</reference>
<dbReference type="PANTHER" id="PTHR11863">
    <property type="entry name" value="STEROL DESATURASE"/>
    <property type="match status" value="1"/>
</dbReference>
<evidence type="ECO:0000313" key="8">
    <source>
        <dbReference type="Proteomes" id="UP000008820"/>
    </source>
</evidence>
<dbReference type="AlphaFoldDB" id="A0A8W7IF61"/>
<dbReference type="InterPro" id="IPR050307">
    <property type="entry name" value="Sterol_Desaturase_Related"/>
</dbReference>
<proteinExistence type="predicted"/>
<evidence type="ECO:0000256" key="1">
    <source>
        <dbReference type="ARBA" id="ARBA00004370"/>
    </source>
</evidence>
<feature type="transmembrane region" description="Helical" evidence="5">
    <location>
        <begin position="81"/>
        <end position="98"/>
    </location>
</feature>
<evidence type="ECO:0000313" key="7">
    <source>
        <dbReference type="EnsemblMetazoa" id="AAEL018110-PE"/>
    </source>
</evidence>
<dbReference type="GO" id="GO:0008610">
    <property type="term" value="P:lipid biosynthetic process"/>
    <property type="evidence" value="ECO:0007669"/>
    <property type="project" value="InterPro"/>
</dbReference>
<keyword evidence="8" id="KW-1185">Reference proteome</keyword>